<feature type="domain" description="Integrase catalytic" evidence="2">
    <location>
        <begin position="1"/>
        <end position="41"/>
    </location>
</feature>
<feature type="non-terminal residue" evidence="3">
    <location>
        <position position="1"/>
    </location>
</feature>
<keyword evidence="4" id="KW-1185">Reference proteome</keyword>
<dbReference type="AlphaFoldDB" id="A0A371H752"/>
<dbReference type="InterPro" id="IPR050951">
    <property type="entry name" value="Retrovirus_Pol_polyprotein"/>
</dbReference>
<protein>
    <recommendedName>
        <fullName evidence="2">Integrase catalytic domain-containing protein</fullName>
    </recommendedName>
</protein>
<feature type="compositionally biased region" description="Basic and acidic residues" evidence="1">
    <location>
        <begin position="183"/>
        <end position="193"/>
    </location>
</feature>
<organism evidence="3 4">
    <name type="scientific">Mucuna pruriens</name>
    <name type="common">Velvet bean</name>
    <name type="synonym">Dolichos pruriens</name>
    <dbReference type="NCBI Taxonomy" id="157652"/>
    <lineage>
        <taxon>Eukaryota</taxon>
        <taxon>Viridiplantae</taxon>
        <taxon>Streptophyta</taxon>
        <taxon>Embryophyta</taxon>
        <taxon>Tracheophyta</taxon>
        <taxon>Spermatophyta</taxon>
        <taxon>Magnoliopsida</taxon>
        <taxon>eudicotyledons</taxon>
        <taxon>Gunneridae</taxon>
        <taxon>Pentapetalae</taxon>
        <taxon>rosids</taxon>
        <taxon>fabids</taxon>
        <taxon>Fabales</taxon>
        <taxon>Fabaceae</taxon>
        <taxon>Papilionoideae</taxon>
        <taxon>50 kb inversion clade</taxon>
        <taxon>NPAAA clade</taxon>
        <taxon>indigoferoid/millettioid clade</taxon>
        <taxon>Phaseoleae</taxon>
        <taxon>Mucuna</taxon>
    </lineage>
</organism>
<dbReference type="InterPro" id="IPR001584">
    <property type="entry name" value="Integrase_cat-core"/>
</dbReference>
<evidence type="ECO:0000313" key="3">
    <source>
        <dbReference type="EMBL" id="RDX98638.1"/>
    </source>
</evidence>
<dbReference type="EMBL" id="QJKJ01003407">
    <property type="protein sequence ID" value="RDX98638.1"/>
    <property type="molecule type" value="Genomic_DNA"/>
</dbReference>
<name>A0A371H752_MUCPR</name>
<dbReference type="InterPro" id="IPR012337">
    <property type="entry name" value="RNaseH-like_sf"/>
</dbReference>
<dbReference type="InterPro" id="IPR036397">
    <property type="entry name" value="RNaseH_sf"/>
</dbReference>
<gene>
    <name evidence="3" type="ORF">CR513_18410</name>
</gene>
<sequence length="235" mass="26694">MIVSDNGTQFAFQFVAEFCSPLKIQSSFTSVEHPQSNYQAELEEAKGRWVEVLLQVLWSYHTTPHSITNETSFCLTFDIKEMISIEIGEPSPQTTWFQHAQNEDELPVNLEEAIQRPPPSHVQNLVRGGPKTPRQHPRPYERRSKDPQGNIQDLARGGPKTPSKVQNPMRGSPKTSPPRQHPKPCERQSKDPPKAMSKTLPWERRSKDPFPGNIQGPKKSNLETLEPTQCRLLNA</sequence>
<dbReference type="SUPFAM" id="SSF53098">
    <property type="entry name" value="Ribonuclease H-like"/>
    <property type="match status" value="1"/>
</dbReference>
<evidence type="ECO:0000256" key="1">
    <source>
        <dbReference type="SAM" id="MobiDB-lite"/>
    </source>
</evidence>
<dbReference type="PANTHER" id="PTHR37984:SF5">
    <property type="entry name" value="PROTEIN NYNRIN-LIKE"/>
    <property type="match status" value="1"/>
</dbReference>
<evidence type="ECO:0000259" key="2">
    <source>
        <dbReference type="PROSITE" id="PS50994"/>
    </source>
</evidence>
<dbReference type="Proteomes" id="UP000257109">
    <property type="component" value="Unassembled WGS sequence"/>
</dbReference>
<dbReference type="GO" id="GO:0015074">
    <property type="term" value="P:DNA integration"/>
    <property type="evidence" value="ECO:0007669"/>
    <property type="project" value="InterPro"/>
</dbReference>
<accession>A0A371H752</accession>
<proteinExistence type="predicted"/>
<reference evidence="3" key="1">
    <citation type="submission" date="2018-05" db="EMBL/GenBank/DDBJ databases">
        <title>Draft genome of Mucuna pruriens seed.</title>
        <authorList>
            <person name="Nnadi N.E."/>
            <person name="Vos R."/>
            <person name="Hasami M.H."/>
            <person name="Devisetty U.K."/>
            <person name="Aguiy J.C."/>
        </authorList>
    </citation>
    <scope>NUCLEOTIDE SEQUENCE [LARGE SCALE GENOMIC DNA]</scope>
    <source>
        <strain evidence="3">JCA_2017</strain>
    </source>
</reference>
<comment type="caution">
    <text evidence="3">The sequence shown here is derived from an EMBL/GenBank/DDBJ whole genome shotgun (WGS) entry which is preliminary data.</text>
</comment>
<dbReference type="Gene3D" id="3.30.420.10">
    <property type="entry name" value="Ribonuclease H-like superfamily/Ribonuclease H"/>
    <property type="match status" value="1"/>
</dbReference>
<feature type="region of interest" description="Disordered" evidence="1">
    <location>
        <begin position="116"/>
        <end position="235"/>
    </location>
</feature>
<dbReference type="OrthoDB" id="1739513at2759"/>
<dbReference type="PANTHER" id="PTHR37984">
    <property type="entry name" value="PROTEIN CBG26694"/>
    <property type="match status" value="1"/>
</dbReference>
<dbReference type="PROSITE" id="PS50994">
    <property type="entry name" value="INTEGRASE"/>
    <property type="match status" value="1"/>
</dbReference>
<evidence type="ECO:0000313" key="4">
    <source>
        <dbReference type="Proteomes" id="UP000257109"/>
    </source>
</evidence>
<dbReference type="GO" id="GO:0003676">
    <property type="term" value="F:nucleic acid binding"/>
    <property type="evidence" value="ECO:0007669"/>
    <property type="project" value="InterPro"/>
</dbReference>